<evidence type="ECO:0000313" key="1">
    <source>
        <dbReference type="EMBL" id="CCK76686.1"/>
    </source>
</evidence>
<keyword evidence="2" id="KW-1185">Reference proteome</keyword>
<sequence length="276" mass="32037">MTSSKFISIWFSHETTYLDVFSAIMFIDKNSPVNRLRACKQAHIRTRNVMGTNNQEIAKYLLLIKKLTNIKIKDPYHQDLKDDVVQDVFLKLYKTDFFSTNDLNTSEDNNRQINGYIVKAIRSCYMDQLKLRGINRRLTKSEASGNRYESIQTQAIDDTDEDNFISSPTEGPDQYVFIREAYSWIESCFNSASSDMKDTVKRSFFNAAFWEFDNYGLPMKELAIYLGYKSSNLTQELKRFTEKVSLCTGPHGILINNPHEQIQFLREQLENAETAS</sequence>
<evidence type="ECO:0000313" key="2">
    <source>
        <dbReference type="Proteomes" id="UP000032749"/>
    </source>
</evidence>
<dbReference type="Proteomes" id="UP000032749">
    <property type="component" value="Chromosome"/>
</dbReference>
<proteinExistence type="predicted"/>
<gene>
    <name evidence="1" type="ORF">OLEAN_C25100</name>
</gene>
<organism evidence="1 2">
    <name type="scientific">Oleispira antarctica RB-8</name>
    <dbReference type="NCBI Taxonomy" id="698738"/>
    <lineage>
        <taxon>Bacteria</taxon>
        <taxon>Pseudomonadati</taxon>
        <taxon>Pseudomonadota</taxon>
        <taxon>Gammaproteobacteria</taxon>
        <taxon>Oceanospirillales</taxon>
        <taxon>Oceanospirillaceae</taxon>
        <taxon>Oleispira</taxon>
    </lineage>
</organism>
<dbReference type="STRING" id="698738.OLEAN_C25100"/>
<dbReference type="HOGENOM" id="CLU_1007740_0_0_6"/>
<reference evidence="1 2" key="1">
    <citation type="journal article" date="2013" name="Nat. Commun.">
        <title>Genome sequence and functional genomic analysis of the oil-degrading bacterium Oleispira antarctica.</title>
        <authorList>
            <person name="Kube M."/>
            <person name="Chernikova T.N."/>
            <person name="Al-Ramahi Y."/>
            <person name="Beloqui A."/>
            <person name="Lopez-Cortez N."/>
            <person name="Guazzaroni M.E."/>
            <person name="Heipieper H.J."/>
            <person name="Klages S."/>
            <person name="Kotsyurbenko O.R."/>
            <person name="Langer I."/>
            <person name="Nechitaylo T.Y."/>
            <person name="Lunsdorf H."/>
            <person name="Fernandez M."/>
            <person name="Juarez S."/>
            <person name="Ciordia S."/>
            <person name="Singer A."/>
            <person name="Kagan O."/>
            <person name="Egorova O."/>
            <person name="Petit P.A."/>
            <person name="Stogios P."/>
            <person name="Kim Y."/>
            <person name="Tchigvintsev A."/>
            <person name="Flick R."/>
            <person name="Denaro R."/>
            <person name="Genovese M."/>
            <person name="Albar J.P."/>
            <person name="Reva O.N."/>
            <person name="Martinez-Gomariz M."/>
            <person name="Tran H."/>
            <person name="Ferrer M."/>
            <person name="Savchenko A."/>
            <person name="Yakunin A.F."/>
            <person name="Yakimov M.M."/>
            <person name="Golyshina O.V."/>
            <person name="Reinhardt R."/>
            <person name="Golyshin P.N."/>
        </authorList>
    </citation>
    <scope>NUCLEOTIDE SEQUENCE [LARGE SCALE GENOMIC DNA]</scope>
</reference>
<protein>
    <submittedName>
        <fullName evidence="1">Uncharacterized protein</fullName>
    </submittedName>
</protein>
<dbReference type="EMBL" id="FO203512">
    <property type="protein sequence ID" value="CCK76686.1"/>
    <property type="molecule type" value="Genomic_DNA"/>
</dbReference>
<dbReference type="OrthoDB" id="6224715at2"/>
<accession>R4YNM8</accession>
<dbReference type="KEGG" id="oai:OLEAN_C25100"/>
<name>R4YNM8_OLEAN</name>
<dbReference type="AlphaFoldDB" id="R4YNM8"/>